<dbReference type="Proteomes" id="UP000279833">
    <property type="component" value="Unassembled WGS sequence"/>
</dbReference>
<sequence length="1237" mass="141590">MSESIQECLHLYLEDKNVTHIERAFTLLNLASNSWKPGKNFAYTSHDILHLAVVAAEAKLSSTAISVINVFESVFGGNNEFSDLVSLLFAEILFQKIGSRKEASQLLDTLAGGVARHVPEQMVELLATASGGNLTSAERYINWALGVYSGNQTELSINQPTKISVSQAKERNIPMSGPLAHSLISFGIVPSSRLARLRASFSIADYVFFDSTKNPSEQSEEFLKILRLLEIQDENNELLTDKQLENKISNIGDSPIDDTNYSSNNTEMINNSEEIIDDVLSPKFLTTETRFKLLVSLTQLALDRDLLHICLKCIKQCESIIEKEKLLVHYHGMQKCYNLLEQCLSSPTYQPETIIQGCLTLWRLCSPLIQHNSQTRLKTFKSLQLINHHLTKQDSLYFRLRCEVHMMIAYCQADMEQITEALDSIDKAMKFDETGEFLSSLNYYKKCLLLRSNLYEIPNEPIEQARQIIERLQNTNNLSSTEIIKLLKYTNYFSNNNNNEVFKYETVQYGGSKLLSEYKHKSYKELLFQISSYKQIWLKINERIKHHCEMISENAECEINEKLLVWFDLIKLAKKYQIWDLCSTFCRLCLVFDDDTYWSILLKKLEQYRITRVKPVIGPTTNLKSTDANLTTQTASKTEIQNPLNKSKSNPRTITNYPDIVTSFELKLYSALSQIYCIFAECLCVLLRQQMCGIQLAGNLNNLNPSWFDTSLLINNDSDNHNQDVRKSKEQREYNLQWKNYCEWFSFVNEAALLAFQRSAVLSARIVDSNNLHSCAVCVWNYCLPTICQNDHRQLTTTFSVILENANKIGSSCLPHELYVQMATILAHGLIQPWLPKSLKSTFSADEKNKPVQLNIQQKSQKVIRGKSAKPSFYIAPPEGHPHIKKATDWLILAGKLCEPNRLDLLQNIDESYQLQPIVPISTRSSLIVCWLIAKQLITNPPVCRSLFPLDLSTETTNYTEMNYTSDSDSQTRKLAITNQKEAQIYLETLITRTLLSVHSLWLTNKHKYISEWPVTVSKLIDEQSTHTLVEPLKQGDILAGFKDAPTLAEAIHLMQLTFCNQKSDVHTENPTGKSNTIKEQENNIRYDLRLGQASIERFTELELWTRLAMTAFITSQFSSILDIIDMSNIQIELYQGVKQSDVNINYWLIHLLCLRGLAIFGISNQMKLFRQQNLKTSGKYTQQQQTRGKQRFTDIKFKHVELLGQKRDKSTTSEDSQSIENSLFEAGEEAFYKASK</sequence>
<reference evidence="3" key="1">
    <citation type="submission" date="2016-06" db="UniProtKB">
        <authorList>
            <consortium name="WormBaseParasite"/>
        </authorList>
    </citation>
    <scope>IDENTIFICATION</scope>
</reference>
<dbReference type="GO" id="GO:0035082">
    <property type="term" value="P:axoneme assembly"/>
    <property type="evidence" value="ECO:0007669"/>
    <property type="project" value="InterPro"/>
</dbReference>
<evidence type="ECO:0000313" key="1">
    <source>
        <dbReference type="EMBL" id="VDP26251.1"/>
    </source>
</evidence>
<gene>
    <name evidence="1" type="ORF">SCUD_LOCUS7438</name>
</gene>
<dbReference type="STRING" id="6186.A0A183JXJ1"/>
<dbReference type="PANTHER" id="PTHR15977">
    <property type="entry name" value="CILIA- AND FLAGELLA-ASSOCIATED PROTEIN 46"/>
    <property type="match status" value="1"/>
</dbReference>
<organism evidence="3">
    <name type="scientific">Schistosoma curassoni</name>
    <dbReference type="NCBI Taxonomy" id="6186"/>
    <lineage>
        <taxon>Eukaryota</taxon>
        <taxon>Metazoa</taxon>
        <taxon>Spiralia</taxon>
        <taxon>Lophotrochozoa</taxon>
        <taxon>Platyhelminthes</taxon>
        <taxon>Trematoda</taxon>
        <taxon>Digenea</taxon>
        <taxon>Strigeidida</taxon>
        <taxon>Schistosomatoidea</taxon>
        <taxon>Schistosomatidae</taxon>
        <taxon>Schistosoma</taxon>
    </lineage>
</organism>
<evidence type="ECO:0000313" key="2">
    <source>
        <dbReference type="Proteomes" id="UP000279833"/>
    </source>
</evidence>
<keyword evidence="2" id="KW-1185">Reference proteome</keyword>
<name>A0A183JXJ1_9TREM</name>
<dbReference type="WBParaSite" id="SCUD_0000743801-mRNA-1">
    <property type="protein sequence ID" value="SCUD_0000743801-mRNA-1"/>
    <property type="gene ID" value="SCUD_0000743801"/>
</dbReference>
<dbReference type="PANTHER" id="PTHR15977:SF15">
    <property type="entry name" value="CILIA- AND FLAGELLA-ASSOCIATED PROTEIN 46"/>
    <property type="match status" value="1"/>
</dbReference>
<evidence type="ECO:0000313" key="3">
    <source>
        <dbReference type="WBParaSite" id="SCUD_0000743801-mRNA-1"/>
    </source>
</evidence>
<reference evidence="1 2" key="2">
    <citation type="submission" date="2018-11" db="EMBL/GenBank/DDBJ databases">
        <authorList>
            <consortium name="Pathogen Informatics"/>
        </authorList>
    </citation>
    <scope>NUCLEOTIDE SEQUENCE [LARGE SCALE GENOMIC DNA]</scope>
    <source>
        <strain evidence="1">Dakar</strain>
        <strain evidence="2">Dakar, Senegal</strain>
    </source>
</reference>
<dbReference type="InterPro" id="IPR039586">
    <property type="entry name" value="CFAP46"/>
</dbReference>
<dbReference type="AlphaFoldDB" id="A0A183JXJ1"/>
<dbReference type="EMBL" id="UZAK01032346">
    <property type="protein sequence ID" value="VDP26251.1"/>
    <property type="molecule type" value="Genomic_DNA"/>
</dbReference>
<proteinExistence type="predicted"/>
<dbReference type="GO" id="GO:0060294">
    <property type="term" value="P:cilium movement involved in cell motility"/>
    <property type="evidence" value="ECO:0007669"/>
    <property type="project" value="InterPro"/>
</dbReference>
<accession>A0A183JXJ1</accession>
<protein>
    <submittedName>
        <fullName evidence="1 3">Uncharacterized protein</fullName>
    </submittedName>
</protein>